<comment type="catalytic activity">
    <reaction evidence="7">
        <text>cob(II)yrinate + 2 L-glutamine + 2 ATP + 2 H2O = cob(II)yrinate a,c diamide + 2 L-glutamate + 2 ADP + 2 phosphate + 2 H(+)</text>
        <dbReference type="Rhea" id="RHEA:26289"/>
        <dbReference type="ChEBI" id="CHEBI:15377"/>
        <dbReference type="ChEBI" id="CHEBI:15378"/>
        <dbReference type="ChEBI" id="CHEBI:29985"/>
        <dbReference type="ChEBI" id="CHEBI:30616"/>
        <dbReference type="ChEBI" id="CHEBI:43474"/>
        <dbReference type="ChEBI" id="CHEBI:58359"/>
        <dbReference type="ChEBI" id="CHEBI:58537"/>
        <dbReference type="ChEBI" id="CHEBI:58894"/>
        <dbReference type="ChEBI" id="CHEBI:456216"/>
        <dbReference type="EC" id="6.3.5.11"/>
    </reaction>
</comment>
<dbReference type="NCBIfam" id="NF002204">
    <property type="entry name" value="PRK01077.1"/>
    <property type="match status" value="1"/>
</dbReference>
<dbReference type="CDD" id="cd03130">
    <property type="entry name" value="GATase1_CobB"/>
    <property type="match status" value="1"/>
</dbReference>
<dbReference type="Gene3D" id="3.40.50.880">
    <property type="match status" value="1"/>
</dbReference>
<evidence type="ECO:0000313" key="11">
    <source>
        <dbReference type="Proteomes" id="UP000753908"/>
    </source>
</evidence>
<dbReference type="Pfam" id="PF01656">
    <property type="entry name" value="CbiA"/>
    <property type="match status" value="1"/>
</dbReference>
<evidence type="ECO:0000256" key="1">
    <source>
        <dbReference type="ARBA" id="ARBA00001946"/>
    </source>
</evidence>
<comment type="cofactor">
    <cofactor evidence="1 7">
        <name>Mg(2+)</name>
        <dbReference type="ChEBI" id="CHEBI:18420"/>
    </cofactor>
</comment>
<feature type="domain" description="CobQ/CobB/MinD/ParA nucleotide binding" evidence="8">
    <location>
        <begin position="3"/>
        <end position="188"/>
    </location>
</feature>
<keyword evidence="6 7" id="KW-0315">Glutamine amidotransferase</keyword>
<comment type="domain">
    <text evidence="7">Comprises of two domains. The C-terminal domain contains the binding site for glutamine and catalyzes the hydrolysis of this substrate to glutamate and ammonia. The N-terminal domain is anticipated to bind ATP and cobyrinate and catalyzes the ultimate synthesis of the diamide product. The ammonia produced via the glutaminase domain is probably translocated to the adjacent domain via a molecular tunnel, where it reacts with an activated intermediate.</text>
</comment>
<evidence type="ECO:0000259" key="9">
    <source>
        <dbReference type="Pfam" id="PF07685"/>
    </source>
</evidence>
<dbReference type="AlphaFoldDB" id="A0A951U969"/>
<comment type="pathway">
    <text evidence="7">Cofactor biosynthesis; adenosylcobalamin biosynthesis; cob(II)yrinate a,c-diamide from sirohydrochlorin (anaerobic route): step 10/10.</text>
</comment>
<feature type="domain" description="CobB/CobQ-like glutamine amidotransferase" evidence="9">
    <location>
        <begin position="301"/>
        <end position="494"/>
    </location>
</feature>
<dbReference type="InterPro" id="IPR002586">
    <property type="entry name" value="CobQ/CobB/MinD/ParA_Nub-bd_dom"/>
</dbReference>
<keyword evidence="4 7" id="KW-0067">ATP-binding</keyword>
<dbReference type="Gene3D" id="3.40.50.300">
    <property type="entry name" value="P-loop containing nucleotide triphosphate hydrolases"/>
    <property type="match status" value="1"/>
</dbReference>
<dbReference type="PANTHER" id="PTHR43873">
    <property type="entry name" value="COBYRINATE A,C-DIAMIDE SYNTHASE"/>
    <property type="match status" value="1"/>
</dbReference>
<dbReference type="PROSITE" id="PS51274">
    <property type="entry name" value="GATASE_COBBQ"/>
    <property type="match status" value="1"/>
</dbReference>
<comment type="similarity">
    <text evidence="7">Belongs to the CobB/CbiA family.</text>
</comment>
<evidence type="ECO:0000256" key="4">
    <source>
        <dbReference type="ARBA" id="ARBA00022840"/>
    </source>
</evidence>
<comment type="miscellaneous">
    <text evidence="7">The a and c carboxylates of cobyrinate are activated for nucleophilic attack via formation of a phosphorylated intermediate by ATP. CbiA catalyzes first the amidation of the c-carboxylate, and then that of the a-carboxylate.</text>
</comment>
<organism evidence="10 11">
    <name type="scientific">Symplocastrum torsivum CPER-KK1</name>
    <dbReference type="NCBI Taxonomy" id="450513"/>
    <lineage>
        <taxon>Bacteria</taxon>
        <taxon>Bacillati</taxon>
        <taxon>Cyanobacteriota</taxon>
        <taxon>Cyanophyceae</taxon>
        <taxon>Oscillatoriophycideae</taxon>
        <taxon>Oscillatoriales</taxon>
        <taxon>Microcoleaceae</taxon>
        <taxon>Symplocastrum</taxon>
    </lineage>
</organism>
<feature type="active site" description="Nucleophile" evidence="7">
    <location>
        <position position="384"/>
    </location>
</feature>
<keyword evidence="5 7" id="KW-0460">Magnesium</keyword>
<dbReference type="GO" id="GO:0005524">
    <property type="term" value="F:ATP binding"/>
    <property type="evidence" value="ECO:0007669"/>
    <property type="project" value="UniProtKB-UniRule"/>
</dbReference>
<dbReference type="InterPro" id="IPR027417">
    <property type="entry name" value="P-loop_NTPase"/>
</dbReference>
<evidence type="ECO:0000256" key="6">
    <source>
        <dbReference type="ARBA" id="ARBA00022962"/>
    </source>
</evidence>
<dbReference type="PANTHER" id="PTHR43873:SF1">
    <property type="entry name" value="COBYRINATE A,C-DIAMIDE SYNTHASE"/>
    <property type="match status" value="1"/>
</dbReference>
<sequence length="509" mass="56355">MTLVIAGERSGVGKTTVTLALLSSLSRQHRRIQSFKVGPDYIDPMFHASVTGRSCRNLDPVLTSENYVRGCFARHLEGVDYALIEGVMGLFDGASGQDDWASTAHVARLLQLPVLLVLDCSRLSRSVAAIAHGYRSFDSRIKLAGVVLNRVGSDRHLELLKEALEPLQLPILGVLRRQDNITIPDRHLGLVPIAEMPQLDVLIERLADLGDSCFDWDRLLPLLTAPTPNECFQTSPLNLDPPQPPLKRGENLVKVPLFKGDLGGSPLVTGEMPNSTTSAPPLSKGLGGILEVEEEPKIPIRVAVARDRAFSFYYQDNLDILQQLGAELVFWSPLTDTALPTDVQGLYFGGGFPEVFAQQLAENTNACESVRKAILQEMPTYAECGGLMYLCEKITDYENQSWSMVGVLPTTTVMEKRLTVGYRQATALQDSPLLSAGGTVWGHEFHHSQLTVMPEKPLFETRRYNQKEQGKVATEGWQVHQLHASYIHLHWGEHPEIPAQFLQSCQQFS</sequence>
<reference evidence="10" key="1">
    <citation type="submission" date="2021-05" db="EMBL/GenBank/DDBJ databases">
        <authorList>
            <person name="Pietrasiak N."/>
            <person name="Ward R."/>
            <person name="Stajich J.E."/>
            <person name="Kurbessoian T."/>
        </authorList>
    </citation>
    <scope>NUCLEOTIDE SEQUENCE</scope>
    <source>
        <strain evidence="10">CPER-KK1</strain>
    </source>
</reference>
<accession>A0A951U969</accession>
<dbReference type="Pfam" id="PF07685">
    <property type="entry name" value="GATase_3"/>
    <property type="match status" value="1"/>
</dbReference>
<name>A0A951U969_9CYAN</name>
<comment type="function">
    <text evidence="7">Catalyzes the ATP-dependent amidation of the two carboxylate groups at positions a and c of cobyrinate, using either L-glutamine or ammonia as the nitrogen source.</text>
</comment>
<keyword evidence="3 7" id="KW-0547">Nucleotide-binding</keyword>
<dbReference type="NCBIfam" id="TIGR00379">
    <property type="entry name" value="cobB"/>
    <property type="match status" value="1"/>
</dbReference>
<dbReference type="InterPro" id="IPR004484">
    <property type="entry name" value="CbiA/CobB_synth"/>
</dbReference>
<evidence type="ECO:0000256" key="5">
    <source>
        <dbReference type="ARBA" id="ARBA00022842"/>
    </source>
</evidence>
<dbReference type="EC" id="6.3.5.11" evidence="7"/>
<proteinExistence type="inferred from homology"/>
<evidence type="ECO:0000256" key="2">
    <source>
        <dbReference type="ARBA" id="ARBA00022598"/>
    </source>
</evidence>
<evidence type="ECO:0000313" key="10">
    <source>
        <dbReference type="EMBL" id="MBW4544560.1"/>
    </source>
</evidence>
<dbReference type="SUPFAM" id="SSF52540">
    <property type="entry name" value="P-loop containing nucleoside triphosphate hydrolases"/>
    <property type="match status" value="1"/>
</dbReference>
<keyword evidence="7" id="KW-0169">Cobalamin biosynthesis</keyword>
<dbReference type="EMBL" id="JAHHIF010000009">
    <property type="protein sequence ID" value="MBW4544560.1"/>
    <property type="molecule type" value="Genomic_DNA"/>
</dbReference>
<protein>
    <recommendedName>
        <fullName evidence="7">Cobyrinate a,c-diamide synthase</fullName>
        <ecNumber evidence="7">6.3.5.11</ecNumber>
    </recommendedName>
    <alternativeName>
        <fullName evidence="7">Cobyrinic acid a,c-diamide synthetase</fullName>
    </alternativeName>
</protein>
<dbReference type="CDD" id="cd05388">
    <property type="entry name" value="CobB_N"/>
    <property type="match status" value="1"/>
</dbReference>
<dbReference type="InterPro" id="IPR029062">
    <property type="entry name" value="Class_I_gatase-like"/>
</dbReference>
<dbReference type="GO" id="GO:0009236">
    <property type="term" value="P:cobalamin biosynthetic process"/>
    <property type="evidence" value="ECO:0007669"/>
    <property type="project" value="UniProtKB-UniRule"/>
</dbReference>
<dbReference type="HAMAP" id="MF_00027">
    <property type="entry name" value="CobB_CbiA"/>
    <property type="match status" value="1"/>
</dbReference>
<comment type="caution">
    <text evidence="10">The sequence shown here is derived from an EMBL/GenBank/DDBJ whole genome shotgun (WGS) entry which is preliminary data.</text>
</comment>
<evidence type="ECO:0000256" key="7">
    <source>
        <dbReference type="HAMAP-Rule" id="MF_00027"/>
    </source>
</evidence>
<keyword evidence="2 7" id="KW-0436">Ligase</keyword>
<dbReference type="SUPFAM" id="SSF52317">
    <property type="entry name" value="Class I glutamine amidotransferase-like"/>
    <property type="match status" value="1"/>
</dbReference>
<dbReference type="InterPro" id="IPR011698">
    <property type="entry name" value="GATase_3"/>
</dbReference>
<reference evidence="10" key="2">
    <citation type="journal article" date="2022" name="Microbiol. Resour. Announc.">
        <title>Metagenome Sequencing to Explore Phylogenomics of Terrestrial Cyanobacteria.</title>
        <authorList>
            <person name="Ward R.D."/>
            <person name="Stajich J.E."/>
            <person name="Johansen J.R."/>
            <person name="Huntemann M."/>
            <person name="Clum A."/>
            <person name="Foster B."/>
            <person name="Foster B."/>
            <person name="Roux S."/>
            <person name="Palaniappan K."/>
            <person name="Varghese N."/>
            <person name="Mukherjee S."/>
            <person name="Reddy T.B.K."/>
            <person name="Daum C."/>
            <person name="Copeland A."/>
            <person name="Chen I.A."/>
            <person name="Ivanova N.N."/>
            <person name="Kyrpides N.C."/>
            <person name="Shapiro N."/>
            <person name="Eloe-Fadrosh E.A."/>
            <person name="Pietrasiak N."/>
        </authorList>
    </citation>
    <scope>NUCLEOTIDE SEQUENCE</scope>
    <source>
        <strain evidence="10">CPER-KK1</strain>
    </source>
</reference>
<dbReference type="GO" id="GO:0042242">
    <property type="term" value="F:cobyrinic acid a,c-diamide synthase activity"/>
    <property type="evidence" value="ECO:0007669"/>
    <property type="project" value="UniProtKB-UniRule"/>
</dbReference>
<evidence type="ECO:0000259" key="8">
    <source>
        <dbReference type="Pfam" id="PF01656"/>
    </source>
</evidence>
<gene>
    <name evidence="7" type="primary">cbiA</name>
    <name evidence="10" type="ORF">KME25_08965</name>
</gene>
<feature type="site" description="Increases nucleophilicity of active site Cys" evidence="7">
    <location>
        <position position="488"/>
    </location>
</feature>
<evidence type="ECO:0000256" key="3">
    <source>
        <dbReference type="ARBA" id="ARBA00022741"/>
    </source>
</evidence>
<dbReference type="Proteomes" id="UP000753908">
    <property type="component" value="Unassembled WGS sequence"/>
</dbReference>